<name>X1R909_9ZZZZ</name>
<sequence>SVNIEQYNIELNSDVNLRKERNNAIVMVIYSFNVKAHK</sequence>
<comment type="caution">
    <text evidence="1">The sequence shown here is derived from an EMBL/GenBank/DDBJ whole genome shotgun (WGS) entry which is preliminary data.</text>
</comment>
<evidence type="ECO:0000313" key="1">
    <source>
        <dbReference type="EMBL" id="GAI77237.1"/>
    </source>
</evidence>
<proteinExistence type="predicted"/>
<protein>
    <submittedName>
        <fullName evidence="1">Uncharacterized protein</fullName>
    </submittedName>
</protein>
<gene>
    <name evidence="1" type="ORF">S12H4_18565</name>
</gene>
<organism evidence="1">
    <name type="scientific">marine sediment metagenome</name>
    <dbReference type="NCBI Taxonomy" id="412755"/>
    <lineage>
        <taxon>unclassified sequences</taxon>
        <taxon>metagenomes</taxon>
        <taxon>ecological metagenomes</taxon>
    </lineage>
</organism>
<accession>X1R909</accession>
<feature type="non-terminal residue" evidence="1">
    <location>
        <position position="1"/>
    </location>
</feature>
<dbReference type="AlphaFoldDB" id="X1R909"/>
<dbReference type="EMBL" id="BARW01009182">
    <property type="protein sequence ID" value="GAI77237.1"/>
    <property type="molecule type" value="Genomic_DNA"/>
</dbReference>
<reference evidence="1" key="1">
    <citation type="journal article" date="2014" name="Front. Microbiol.">
        <title>High frequency of phylogenetically diverse reductive dehalogenase-homologous genes in deep subseafloor sedimentary metagenomes.</title>
        <authorList>
            <person name="Kawai M."/>
            <person name="Futagami T."/>
            <person name="Toyoda A."/>
            <person name="Takaki Y."/>
            <person name="Nishi S."/>
            <person name="Hori S."/>
            <person name="Arai W."/>
            <person name="Tsubouchi T."/>
            <person name="Morono Y."/>
            <person name="Uchiyama I."/>
            <person name="Ito T."/>
            <person name="Fujiyama A."/>
            <person name="Inagaki F."/>
            <person name="Takami H."/>
        </authorList>
    </citation>
    <scope>NUCLEOTIDE SEQUENCE</scope>
    <source>
        <strain evidence="1">Expedition CK06-06</strain>
    </source>
</reference>